<dbReference type="SUPFAM" id="SSF144232">
    <property type="entry name" value="HIT/MYND zinc finger-like"/>
    <property type="match status" value="1"/>
</dbReference>
<feature type="domain" description="MYND-type" evidence="4">
    <location>
        <begin position="196"/>
        <end position="233"/>
    </location>
</feature>
<dbReference type="PROSITE" id="PS01360">
    <property type="entry name" value="ZF_MYND_1"/>
    <property type="match status" value="1"/>
</dbReference>
<dbReference type="InterPro" id="IPR002893">
    <property type="entry name" value="Znf_MYND"/>
</dbReference>
<evidence type="ECO:0000313" key="6">
    <source>
        <dbReference type="Proteomes" id="UP001230188"/>
    </source>
</evidence>
<sequence length="237" mass="25411">MWRFAALVAVAATAAAAAVWAVRWRRRRVAALSVPEALHVLTHSASAELRGLAARALCAILFGEVAVLEELLDEVRRTHPEFGAPRSDGRHLLDVAIDDMANGSQDAAMLLLAATETDPEWDDRDEWNKLTAEAAALVDADRLPITGGLAQAAAVLVARKRNARAPTPRGLSLHDACAPRIARIPDVLPFNTRVACAECGASLLATRCPACNNVGYCCESHATKDAARHALWCPPFQ</sequence>
<evidence type="ECO:0000256" key="2">
    <source>
        <dbReference type="ARBA" id="ARBA00022771"/>
    </source>
</evidence>
<reference evidence="5" key="1">
    <citation type="submission" date="2023-01" db="EMBL/GenBank/DDBJ databases">
        <title>Metagenome sequencing of chrysophaentin producing Chrysophaeum taylorii.</title>
        <authorList>
            <person name="Davison J."/>
            <person name="Bewley C."/>
        </authorList>
    </citation>
    <scope>NUCLEOTIDE SEQUENCE</scope>
    <source>
        <strain evidence="5">NIES-1699</strain>
    </source>
</reference>
<keyword evidence="1" id="KW-0479">Metal-binding</keyword>
<keyword evidence="3" id="KW-0862">Zinc</keyword>
<accession>A0AAD7UAJ6</accession>
<organism evidence="5 6">
    <name type="scientific">Chrysophaeum taylorii</name>
    <dbReference type="NCBI Taxonomy" id="2483200"/>
    <lineage>
        <taxon>Eukaryota</taxon>
        <taxon>Sar</taxon>
        <taxon>Stramenopiles</taxon>
        <taxon>Ochrophyta</taxon>
        <taxon>Pelagophyceae</taxon>
        <taxon>Pelagomonadales</taxon>
        <taxon>Pelagomonadaceae</taxon>
        <taxon>Chrysophaeum</taxon>
    </lineage>
</organism>
<evidence type="ECO:0000256" key="1">
    <source>
        <dbReference type="ARBA" id="ARBA00022723"/>
    </source>
</evidence>
<protein>
    <recommendedName>
        <fullName evidence="4">MYND-type domain-containing protein</fullName>
    </recommendedName>
</protein>
<dbReference type="Pfam" id="PF01753">
    <property type="entry name" value="zf-MYND"/>
    <property type="match status" value="1"/>
</dbReference>
<proteinExistence type="predicted"/>
<gene>
    <name evidence="5" type="ORF">CTAYLR_001481</name>
</gene>
<evidence type="ECO:0000259" key="4">
    <source>
        <dbReference type="PROSITE" id="PS01360"/>
    </source>
</evidence>
<evidence type="ECO:0000313" key="5">
    <source>
        <dbReference type="EMBL" id="KAJ8600427.1"/>
    </source>
</evidence>
<comment type="caution">
    <text evidence="5">The sequence shown here is derived from an EMBL/GenBank/DDBJ whole genome shotgun (WGS) entry which is preliminary data.</text>
</comment>
<dbReference type="AlphaFoldDB" id="A0AAD7UAJ6"/>
<dbReference type="EMBL" id="JAQMWT010000523">
    <property type="protein sequence ID" value="KAJ8600427.1"/>
    <property type="molecule type" value="Genomic_DNA"/>
</dbReference>
<keyword evidence="6" id="KW-1185">Reference proteome</keyword>
<evidence type="ECO:0000256" key="3">
    <source>
        <dbReference type="ARBA" id="ARBA00022833"/>
    </source>
</evidence>
<dbReference type="GO" id="GO:0008270">
    <property type="term" value="F:zinc ion binding"/>
    <property type="evidence" value="ECO:0007669"/>
    <property type="project" value="UniProtKB-KW"/>
</dbReference>
<dbReference type="Proteomes" id="UP001230188">
    <property type="component" value="Unassembled WGS sequence"/>
</dbReference>
<keyword evidence="2" id="KW-0863">Zinc-finger</keyword>
<dbReference type="Gene3D" id="6.10.140.2220">
    <property type="match status" value="1"/>
</dbReference>
<name>A0AAD7UAJ6_9STRA</name>